<protein>
    <submittedName>
        <fullName evidence="1">Uncharacterized protein</fullName>
    </submittedName>
</protein>
<gene>
    <name evidence="1" type="ORF">S12H4_36573</name>
</gene>
<comment type="caution">
    <text evidence="1">The sequence shown here is derived from an EMBL/GenBank/DDBJ whole genome shotgun (WGS) entry which is preliminary data.</text>
</comment>
<evidence type="ECO:0000313" key="1">
    <source>
        <dbReference type="EMBL" id="GAI92282.1"/>
    </source>
</evidence>
<reference evidence="1" key="1">
    <citation type="journal article" date="2014" name="Front. Microbiol.">
        <title>High frequency of phylogenetically diverse reductive dehalogenase-homologous genes in deep subseafloor sedimentary metagenomes.</title>
        <authorList>
            <person name="Kawai M."/>
            <person name="Futagami T."/>
            <person name="Toyoda A."/>
            <person name="Takaki Y."/>
            <person name="Nishi S."/>
            <person name="Hori S."/>
            <person name="Arai W."/>
            <person name="Tsubouchi T."/>
            <person name="Morono Y."/>
            <person name="Uchiyama I."/>
            <person name="Ito T."/>
            <person name="Fujiyama A."/>
            <person name="Inagaki F."/>
            <person name="Takami H."/>
        </authorList>
    </citation>
    <scope>NUCLEOTIDE SEQUENCE</scope>
    <source>
        <strain evidence="1">Expedition CK06-06</strain>
    </source>
</reference>
<accession>X1SGX8</accession>
<sequence>SRQLPAPASVHENCRWSYPVLMFTQSAETFVEWRTKGLIDFDVLSSGAGIALV</sequence>
<feature type="non-terminal residue" evidence="1">
    <location>
        <position position="1"/>
    </location>
</feature>
<dbReference type="EMBL" id="BARW01021813">
    <property type="protein sequence ID" value="GAI92282.1"/>
    <property type="molecule type" value="Genomic_DNA"/>
</dbReference>
<organism evidence="1">
    <name type="scientific">marine sediment metagenome</name>
    <dbReference type="NCBI Taxonomy" id="412755"/>
    <lineage>
        <taxon>unclassified sequences</taxon>
        <taxon>metagenomes</taxon>
        <taxon>ecological metagenomes</taxon>
    </lineage>
</organism>
<proteinExistence type="predicted"/>
<name>X1SGX8_9ZZZZ</name>
<dbReference type="AlphaFoldDB" id="X1SGX8"/>